<feature type="domain" description="GTP cyclohydrolase II" evidence="11">
    <location>
        <begin position="23"/>
        <end position="189"/>
    </location>
</feature>
<dbReference type="GO" id="GO:0046872">
    <property type="term" value="F:metal ion binding"/>
    <property type="evidence" value="ECO:0007669"/>
    <property type="project" value="UniProtKB-KW"/>
</dbReference>
<dbReference type="SUPFAM" id="SSF142695">
    <property type="entry name" value="RibA-like"/>
    <property type="match status" value="1"/>
</dbReference>
<dbReference type="GO" id="GO:0009231">
    <property type="term" value="P:riboflavin biosynthetic process"/>
    <property type="evidence" value="ECO:0007669"/>
    <property type="project" value="UniProtKB-UniPathway"/>
</dbReference>
<evidence type="ECO:0000256" key="2">
    <source>
        <dbReference type="ARBA" id="ARBA00004853"/>
    </source>
</evidence>
<proteinExistence type="predicted"/>
<dbReference type="PANTHER" id="PTHR21327:SF18">
    <property type="entry name" value="3,4-DIHYDROXY-2-BUTANONE 4-PHOSPHATE SYNTHASE"/>
    <property type="match status" value="1"/>
</dbReference>
<keyword evidence="6" id="KW-0547">Nucleotide-binding</keyword>
<keyword evidence="13" id="KW-1185">Reference proteome</keyword>
<dbReference type="GO" id="GO:0005525">
    <property type="term" value="F:GTP binding"/>
    <property type="evidence" value="ECO:0007669"/>
    <property type="project" value="UniProtKB-KW"/>
</dbReference>
<evidence type="ECO:0000256" key="9">
    <source>
        <dbReference type="ARBA" id="ARBA00023134"/>
    </source>
</evidence>
<sequence>MTGAAGHAETAPRPVLATSEPVMIPMAEGRFLVRAWQIPDADGTTVGEHLSLTASGQREDISATAPLVRLHSECLTGDVFGSYRCDCGPQLHLGLERIAAEGGTLVYLRRHEGRGIGLVNKLRAYQLQDGGADTVEANELLGLPAEARDWGAAATILHELGLQRIRLLSNNPLKAEQLAGLGIEVTDMVHHEVAARPENHDYLATKRDRMEHRLLHVDD</sequence>
<keyword evidence="9" id="KW-0342">GTP-binding</keyword>
<dbReference type="EC" id="3.5.4.25" evidence="3"/>
<dbReference type="Pfam" id="PF00925">
    <property type="entry name" value="GTP_cyclohydro2"/>
    <property type="match status" value="1"/>
</dbReference>
<evidence type="ECO:0000256" key="6">
    <source>
        <dbReference type="ARBA" id="ARBA00022741"/>
    </source>
</evidence>
<dbReference type="RefSeq" id="WP_006214917.1">
    <property type="nucleotide sequence ID" value="NZ_ANHZ02000014.1"/>
</dbReference>
<comment type="pathway">
    <text evidence="2">Cofactor biosynthesis; riboflavin biosynthesis; 5-amino-6-(D-ribitylamino)uracil from GTP: step 1/4.</text>
</comment>
<evidence type="ECO:0000256" key="1">
    <source>
        <dbReference type="ARBA" id="ARBA00001947"/>
    </source>
</evidence>
<evidence type="ECO:0000313" key="12">
    <source>
        <dbReference type="EMBL" id="EME36509.1"/>
    </source>
</evidence>
<reference evidence="12 13" key="1">
    <citation type="journal article" date="2014" name="Genome Announc.">
        <title>Draft Genome Sequence of Kocuria palustris PEL.</title>
        <authorList>
            <person name="Sharma G."/>
            <person name="Khatri I."/>
            <person name="Subramanian S."/>
        </authorList>
    </citation>
    <scope>NUCLEOTIDE SEQUENCE [LARGE SCALE GENOMIC DNA]</scope>
    <source>
        <strain evidence="12 13">PEL</strain>
    </source>
</reference>
<evidence type="ECO:0000313" key="13">
    <source>
        <dbReference type="Proteomes" id="UP000009877"/>
    </source>
</evidence>
<dbReference type="UniPathway" id="UPA00275"/>
<dbReference type="InterPro" id="IPR036144">
    <property type="entry name" value="RibA-like_sf"/>
</dbReference>
<keyword evidence="8" id="KW-0862">Zinc</keyword>
<dbReference type="GO" id="GO:0003935">
    <property type="term" value="F:GTP cyclohydrolase II activity"/>
    <property type="evidence" value="ECO:0007669"/>
    <property type="project" value="UniProtKB-EC"/>
</dbReference>
<dbReference type="GO" id="GO:0005829">
    <property type="term" value="C:cytosol"/>
    <property type="evidence" value="ECO:0007669"/>
    <property type="project" value="TreeGrafter"/>
</dbReference>
<comment type="cofactor">
    <cofactor evidence="1">
        <name>Zn(2+)</name>
        <dbReference type="ChEBI" id="CHEBI:29105"/>
    </cofactor>
</comment>
<dbReference type="EMBL" id="ANHZ02000014">
    <property type="protein sequence ID" value="EME36509.1"/>
    <property type="molecule type" value="Genomic_DNA"/>
</dbReference>
<dbReference type="PANTHER" id="PTHR21327">
    <property type="entry name" value="GTP CYCLOHYDROLASE II-RELATED"/>
    <property type="match status" value="1"/>
</dbReference>
<evidence type="ECO:0000256" key="4">
    <source>
        <dbReference type="ARBA" id="ARBA00022619"/>
    </source>
</evidence>
<comment type="caution">
    <text evidence="12">The sequence shown here is derived from an EMBL/GenBank/DDBJ whole genome shotgun (WGS) entry which is preliminary data.</text>
</comment>
<keyword evidence="5" id="KW-0479">Metal-binding</keyword>
<gene>
    <name evidence="12" type="ORF">C884_00496</name>
</gene>
<dbReference type="Gene3D" id="3.40.50.10990">
    <property type="entry name" value="GTP cyclohydrolase II"/>
    <property type="match status" value="1"/>
</dbReference>
<dbReference type="AlphaFoldDB" id="M2YD08"/>
<organism evidence="12 13">
    <name type="scientific">Kocuria palustris PEL</name>
    <dbReference type="NCBI Taxonomy" id="1236550"/>
    <lineage>
        <taxon>Bacteria</taxon>
        <taxon>Bacillati</taxon>
        <taxon>Actinomycetota</taxon>
        <taxon>Actinomycetes</taxon>
        <taxon>Micrococcales</taxon>
        <taxon>Micrococcaceae</taxon>
        <taxon>Kocuria</taxon>
    </lineage>
</organism>
<protein>
    <recommendedName>
        <fullName evidence="3">GTP cyclohydrolase II</fullName>
        <ecNumber evidence="3">3.5.4.25</ecNumber>
    </recommendedName>
</protein>
<dbReference type="NCBIfam" id="NF001591">
    <property type="entry name" value="PRK00393.1"/>
    <property type="match status" value="1"/>
</dbReference>
<evidence type="ECO:0000256" key="7">
    <source>
        <dbReference type="ARBA" id="ARBA00022801"/>
    </source>
</evidence>
<accession>M2YD08</accession>
<evidence type="ECO:0000259" key="11">
    <source>
        <dbReference type="Pfam" id="PF00925"/>
    </source>
</evidence>
<keyword evidence="7" id="KW-0378">Hydrolase</keyword>
<name>M2YD08_9MICC</name>
<evidence type="ECO:0000256" key="10">
    <source>
        <dbReference type="ARBA" id="ARBA00049295"/>
    </source>
</evidence>
<keyword evidence="4" id="KW-0686">Riboflavin biosynthesis</keyword>
<comment type="catalytic activity">
    <reaction evidence="10">
        <text>GTP + 4 H2O = 2,5-diamino-6-hydroxy-4-(5-phosphoribosylamino)-pyrimidine + formate + 2 phosphate + 3 H(+)</text>
        <dbReference type="Rhea" id="RHEA:23704"/>
        <dbReference type="ChEBI" id="CHEBI:15377"/>
        <dbReference type="ChEBI" id="CHEBI:15378"/>
        <dbReference type="ChEBI" id="CHEBI:15740"/>
        <dbReference type="ChEBI" id="CHEBI:37565"/>
        <dbReference type="ChEBI" id="CHEBI:43474"/>
        <dbReference type="ChEBI" id="CHEBI:58614"/>
        <dbReference type="EC" id="3.5.4.25"/>
    </reaction>
</comment>
<dbReference type="Proteomes" id="UP000009877">
    <property type="component" value="Unassembled WGS sequence"/>
</dbReference>
<dbReference type="InterPro" id="IPR032677">
    <property type="entry name" value="GTP_cyclohydro_II"/>
</dbReference>
<dbReference type="CDD" id="cd00641">
    <property type="entry name" value="GTP_cyclohydro2"/>
    <property type="match status" value="1"/>
</dbReference>
<evidence type="ECO:0000256" key="3">
    <source>
        <dbReference type="ARBA" id="ARBA00012762"/>
    </source>
</evidence>
<dbReference type="InterPro" id="IPR000926">
    <property type="entry name" value="RibA"/>
</dbReference>
<evidence type="ECO:0000256" key="8">
    <source>
        <dbReference type="ARBA" id="ARBA00022833"/>
    </source>
</evidence>
<evidence type="ECO:0000256" key="5">
    <source>
        <dbReference type="ARBA" id="ARBA00022723"/>
    </source>
</evidence>
<dbReference type="STRING" id="71999.KPaMU14_06825"/>